<organism evidence="2 3">
    <name type="scientific">Ramularia collo-cygni</name>
    <dbReference type="NCBI Taxonomy" id="112498"/>
    <lineage>
        <taxon>Eukaryota</taxon>
        <taxon>Fungi</taxon>
        <taxon>Dikarya</taxon>
        <taxon>Ascomycota</taxon>
        <taxon>Pezizomycotina</taxon>
        <taxon>Dothideomycetes</taxon>
        <taxon>Dothideomycetidae</taxon>
        <taxon>Mycosphaerellales</taxon>
        <taxon>Mycosphaerellaceae</taxon>
        <taxon>Ramularia</taxon>
    </lineage>
</organism>
<name>A0A2D3UWN5_9PEZI</name>
<dbReference type="Proteomes" id="UP000225277">
    <property type="component" value="Unassembled WGS sequence"/>
</dbReference>
<evidence type="ECO:0000313" key="2">
    <source>
        <dbReference type="EMBL" id="CZT17550.1"/>
    </source>
</evidence>
<evidence type="ECO:0000313" key="3">
    <source>
        <dbReference type="Proteomes" id="UP000225277"/>
    </source>
</evidence>
<dbReference type="AlphaFoldDB" id="A0A2D3UWN5"/>
<dbReference type="EMBL" id="FJUY01000004">
    <property type="protein sequence ID" value="CZT17550.1"/>
    <property type="molecule type" value="Genomic_DNA"/>
</dbReference>
<reference evidence="2 3" key="1">
    <citation type="submission" date="2016-03" db="EMBL/GenBank/DDBJ databases">
        <authorList>
            <person name="Ploux O."/>
        </authorList>
    </citation>
    <scope>NUCLEOTIDE SEQUENCE [LARGE SCALE GENOMIC DNA]</scope>
    <source>
        <strain evidence="2 3">URUG2</strain>
    </source>
</reference>
<evidence type="ECO:0000256" key="1">
    <source>
        <dbReference type="SAM" id="SignalP"/>
    </source>
</evidence>
<gene>
    <name evidence="2" type="ORF">RCC_03384</name>
</gene>
<feature type="chain" id="PRO_5013951604" evidence="1">
    <location>
        <begin position="17"/>
        <end position="381"/>
    </location>
</feature>
<protein>
    <submittedName>
        <fullName evidence="2">Uncharacterized protein</fullName>
    </submittedName>
</protein>
<dbReference type="GeneID" id="35598589"/>
<feature type="signal peptide" evidence="1">
    <location>
        <begin position="1"/>
        <end position="16"/>
    </location>
</feature>
<dbReference type="RefSeq" id="XP_023624442.1">
    <property type="nucleotide sequence ID" value="XM_023768674.1"/>
</dbReference>
<keyword evidence="3" id="KW-1185">Reference proteome</keyword>
<proteinExistence type="predicted"/>
<sequence>MSSILILAALATGTLAQESCFSTTVYTFPKPLKWAFPPSTLTWPVDCEPTQATKAFSARSIEATTTALTSLAADTLAQESCFSTTVYTSTGFWQIFQPPSTLIWPVDCEPTHATKACSARSIEATTTAVTSLAADTLAQDIVTAKRSANSDDDASLTIKWSTNDNTTTFKAAPTHTAMHHKITAVPAFTEKLANASSEGLTLTIDPTSPFRPGIIVHKIEDNIGKGWVGSVKTAGPCTTIVELACDQKRENYRCRNKTDNPKMTLTVAPDMYRLKYDRPAGSGQKKVNLVASCHIDDSNSKRPAMAACVHGRADLPADYKIETLTAREFIPITAGMTKIPTSHAACNTFAAASTAAAPAMILEVKKVVVPLVIAAGAQALL</sequence>
<accession>A0A2D3UWN5</accession>
<keyword evidence="1" id="KW-0732">Signal</keyword>